<dbReference type="Pfam" id="PF00005">
    <property type="entry name" value="ABC_tran"/>
    <property type="match status" value="1"/>
</dbReference>
<keyword evidence="3" id="KW-0813">Transport</keyword>
<dbReference type="GO" id="GO:0015421">
    <property type="term" value="F:ABC-type oligopeptide transporter activity"/>
    <property type="evidence" value="ECO:0007669"/>
    <property type="project" value="TreeGrafter"/>
</dbReference>
<keyword evidence="7" id="KW-0067">ATP-binding</keyword>
<dbReference type="Pfam" id="PF00664">
    <property type="entry name" value="ABC_membrane"/>
    <property type="match status" value="1"/>
</dbReference>
<feature type="transmembrane region" description="Helical" evidence="10">
    <location>
        <begin position="27"/>
        <end position="46"/>
    </location>
</feature>
<dbReference type="InterPro" id="IPR003439">
    <property type="entry name" value="ABC_transporter-like_ATP-bd"/>
</dbReference>
<keyword evidence="8 10" id="KW-1133">Transmembrane helix</keyword>
<dbReference type="InterPro" id="IPR011527">
    <property type="entry name" value="ABC1_TM_dom"/>
</dbReference>
<dbReference type="PROSITE" id="PS50929">
    <property type="entry name" value="ABC_TM1F"/>
    <property type="match status" value="1"/>
</dbReference>
<comment type="similarity">
    <text evidence="2">Belongs to the ABC transporter superfamily.</text>
</comment>
<evidence type="ECO:0000256" key="6">
    <source>
        <dbReference type="ARBA" id="ARBA00022741"/>
    </source>
</evidence>
<dbReference type="Gene3D" id="3.40.50.300">
    <property type="entry name" value="P-loop containing nucleotide triphosphate hydrolases"/>
    <property type="match status" value="1"/>
</dbReference>
<dbReference type="PROSITE" id="PS50893">
    <property type="entry name" value="ABC_TRANSPORTER_2"/>
    <property type="match status" value="1"/>
</dbReference>
<dbReference type="PROSITE" id="PS00211">
    <property type="entry name" value="ABC_TRANSPORTER_1"/>
    <property type="match status" value="1"/>
</dbReference>
<evidence type="ECO:0000256" key="4">
    <source>
        <dbReference type="ARBA" id="ARBA00022475"/>
    </source>
</evidence>
<dbReference type="SMART" id="SM00382">
    <property type="entry name" value="AAA"/>
    <property type="match status" value="1"/>
</dbReference>
<evidence type="ECO:0000313" key="14">
    <source>
        <dbReference type="Proteomes" id="UP000035996"/>
    </source>
</evidence>
<feature type="transmembrane region" description="Helical" evidence="10">
    <location>
        <begin position="66"/>
        <end position="92"/>
    </location>
</feature>
<keyword evidence="14" id="KW-1185">Reference proteome</keyword>
<feature type="transmembrane region" description="Helical" evidence="10">
    <location>
        <begin position="168"/>
        <end position="185"/>
    </location>
</feature>
<dbReference type="AlphaFoldDB" id="A0A0J6CYE4"/>
<dbReference type="PATRIC" id="fig|157733.3.peg.928"/>
<evidence type="ECO:0000256" key="9">
    <source>
        <dbReference type="ARBA" id="ARBA00023136"/>
    </source>
</evidence>
<feature type="domain" description="ABC transmembrane type-1" evidence="12">
    <location>
        <begin position="31"/>
        <end position="309"/>
    </location>
</feature>
<dbReference type="InterPro" id="IPR017871">
    <property type="entry name" value="ABC_transporter-like_CS"/>
</dbReference>
<keyword evidence="9 10" id="KW-0472">Membrane</keyword>
<accession>A0A0J6CYE4</accession>
<evidence type="ECO:0000256" key="7">
    <source>
        <dbReference type="ARBA" id="ARBA00022840"/>
    </source>
</evidence>
<dbReference type="InterPro" id="IPR036640">
    <property type="entry name" value="ABC1_TM_sf"/>
</dbReference>
<gene>
    <name evidence="13" type="ORF">AB986_14325</name>
</gene>
<name>A0A0J6CYE4_9BACL</name>
<protein>
    <submittedName>
        <fullName evidence="13">Multidrug ABC transporter permease</fullName>
    </submittedName>
</protein>
<evidence type="ECO:0000256" key="2">
    <source>
        <dbReference type="ARBA" id="ARBA00005417"/>
    </source>
</evidence>
<evidence type="ECO:0000256" key="1">
    <source>
        <dbReference type="ARBA" id="ARBA00004651"/>
    </source>
</evidence>
<dbReference type="Gene3D" id="1.20.1560.10">
    <property type="entry name" value="ABC transporter type 1, transmembrane domain"/>
    <property type="match status" value="1"/>
</dbReference>
<proteinExistence type="inferred from homology"/>
<dbReference type="RefSeq" id="WP_048311841.1">
    <property type="nucleotide sequence ID" value="NZ_CP119526.1"/>
</dbReference>
<dbReference type="OrthoDB" id="9770415at2"/>
<evidence type="ECO:0000313" key="13">
    <source>
        <dbReference type="EMBL" id="KMM37064.1"/>
    </source>
</evidence>
<evidence type="ECO:0000256" key="10">
    <source>
        <dbReference type="SAM" id="Phobius"/>
    </source>
</evidence>
<dbReference type="PANTHER" id="PTHR43394">
    <property type="entry name" value="ATP-DEPENDENT PERMEASE MDL1, MITOCHONDRIAL"/>
    <property type="match status" value="1"/>
</dbReference>
<evidence type="ECO:0000259" key="11">
    <source>
        <dbReference type="PROSITE" id="PS50893"/>
    </source>
</evidence>
<keyword evidence="4" id="KW-1003">Cell membrane</keyword>
<dbReference type="FunFam" id="3.40.50.300:FF:000218">
    <property type="entry name" value="Multidrug ABC transporter ATP-binding protein"/>
    <property type="match status" value="1"/>
</dbReference>
<dbReference type="InterPro" id="IPR003593">
    <property type="entry name" value="AAA+_ATPase"/>
</dbReference>
<evidence type="ECO:0000259" key="12">
    <source>
        <dbReference type="PROSITE" id="PS50929"/>
    </source>
</evidence>
<organism evidence="13 14">
    <name type="scientific">Guptibacillus hwajinpoensis</name>
    <dbReference type="NCBI Taxonomy" id="208199"/>
    <lineage>
        <taxon>Bacteria</taxon>
        <taxon>Bacillati</taxon>
        <taxon>Bacillota</taxon>
        <taxon>Bacilli</taxon>
        <taxon>Bacillales</taxon>
        <taxon>Guptibacillaceae</taxon>
        <taxon>Guptibacillus</taxon>
    </lineage>
</organism>
<comment type="caution">
    <text evidence="13">The sequence shown here is derived from an EMBL/GenBank/DDBJ whole genome shotgun (WGS) entry which is preliminary data.</text>
</comment>
<sequence>MKENNTEKRMNWRDLSKLIRETKPSKPLVSIAIFMSVVGTIAGLIVPFFTKNLVDQLSANSLSSSVIALLITAFIVQAIFSGLSMYLLLYIGETVVARLRERLMNKVLSLQVAYFDSNRVGDTTSRIVNDTGVIKDLVSNHLINLLTSTLSIVGSIGILLYLDWKLTAILLAVVPIMMIGIRFIGKRMYKVSKGLQEETAKFTATITQVLSEVRLVKFSMAENVEEENGKQGINNVFSYSMKEAKIYALLMPLITLLLMGVLVIIVGYGGVRVSTGELSAGELVAFLLYLFQIIIPFSSMARFLTAIQKAMGATERLQVLLHHDSEERTSGDEVVDPAQSLMFNDIEFSYGKEAVLKGASFDVPPGKVTAIVGPSGSGKTTTFSLIERFYKPQEGSITLGGKDIHTFSLQSWRKQIGYVSQESPLIGGSIRDNILYGLEQNVSEQELIDAAEQAFALPFIMDLPEGFDTEIGERGIKLSGGQRQRIAIARAIVRNPYLLLLDEATSSLDSTSEVQVQRALNNLMEGRTTIVIAHRLSTVVHADQILVMENGKVSGKGTHEELMTQSSLYKKLAQQQFQIEEKHS</sequence>
<dbReference type="SUPFAM" id="SSF52540">
    <property type="entry name" value="P-loop containing nucleoside triphosphate hydrolases"/>
    <property type="match status" value="1"/>
</dbReference>
<reference evidence="13" key="1">
    <citation type="submission" date="2015-06" db="EMBL/GenBank/DDBJ databases">
        <authorList>
            <person name="Liu B."/>
            <person name="Wang J."/>
            <person name="Zhu Y."/>
            <person name="Liu G."/>
            <person name="Chen Q."/>
            <person name="Zheng C."/>
            <person name="Che J."/>
            <person name="Ge C."/>
            <person name="Shi H."/>
            <person name="Pan Z."/>
            <person name="Liu X."/>
        </authorList>
    </citation>
    <scope>NUCLEOTIDE SEQUENCE [LARGE SCALE GENOMIC DNA]</scope>
    <source>
        <strain evidence="13">DSM 16346</strain>
    </source>
</reference>
<feature type="transmembrane region" description="Helical" evidence="10">
    <location>
        <begin position="283"/>
        <end position="304"/>
    </location>
</feature>
<dbReference type="GO" id="GO:0005886">
    <property type="term" value="C:plasma membrane"/>
    <property type="evidence" value="ECO:0007669"/>
    <property type="project" value="UniProtKB-SubCell"/>
</dbReference>
<dbReference type="PANTHER" id="PTHR43394:SF1">
    <property type="entry name" value="ATP-BINDING CASSETTE SUB-FAMILY B MEMBER 10, MITOCHONDRIAL"/>
    <property type="match status" value="1"/>
</dbReference>
<comment type="subcellular location">
    <subcellularLocation>
        <location evidence="1">Cell membrane</location>
        <topology evidence="1">Multi-pass membrane protein</topology>
    </subcellularLocation>
</comment>
<dbReference type="STRING" id="157733.AB986_14325"/>
<dbReference type="InterPro" id="IPR027417">
    <property type="entry name" value="P-loop_NTPase"/>
</dbReference>
<feature type="domain" description="ABC transporter" evidence="11">
    <location>
        <begin position="341"/>
        <end position="575"/>
    </location>
</feature>
<dbReference type="CDD" id="cd18551">
    <property type="entry name" value="ABC_6TM_LmrA_like"/>
    <property type="match status" value="1"/>
</dbReference>
<evidence type="ECO:0000256" key="5">
    <source>
        <dbReference type="ARBA" id="ARBA00022692"/>
    </source>
</evidence>
<dbReference type="GO" id="GO:0016887">
    <property type="term" value="F:ATP hydrolysis activity"/>
    <property type="evidence" value="ECO:0007669"/>
    <property type="project" value="InterPro"/>
</dbReference>
<dbReference type="InterPro" id="IPR039421">
    <property type="entry name" value="Type_1_exporter"/>
</dbReference>
<keyword evidence="6" id="KW-0547">Nucleotide-binding</keyword>
<keyword evidence="5 10" id="KW-0812">Transmembrane</keyword>
<dbReference type="SUPFAM" id="SSF90123">
    <property type="entry name" value="ABC transporter transmembrane region"/>
    <property type="match status" value="1"/>
</dbReference>
<evidence type="ECO:0000256" key="3">
    <source>
        <dbReference type="ARBA" id="ARBA00022448"/>
    </source>
</evidence>
<feature type="transmembrane region" description="Helical" evidence="10">
    <location>
        <begin position="142"/>
        <end position="162"/>
    </location>
</feature>
<dbReference type="EMBL" id="LELK01000004">
    <property type="protein sequence ID" value="KMM37064.1"/>
    <property type="molecule type" value="Genomic_DNA"/>
</dbReference>
<dbReference type="GO" id="GO:0005524">
    <property type="term" value="F:ATP binding"/>
    <property type="evidence" value="ECO:0007669"/>
    <property type="project" value="UniProtKB-KW"/>
</dbReference>
<dbReference type="FunFam" id="1.20.1560.10:FF:000011">
    <property type="entry name" value="Multidrug ABC transporter ATP-binding protein"/>
    <property type="match status" value="1"/>
</dbReference>
<evidence type="ECO:0000256" key="8">
    <source>
        <dbReference type="ARBA" id="ARBA00022989"/>
    </source>
</evidence>
<dbReference type="Proteomes" id="UP000035996">
    <property type="component" value="Unassembled WGS sequence"/>
</dbReference>
<feature type="transmembrane region" description="Helical" evidence="10">
    <location>
        <begin position="246"/>
        <end position="271"/>
    </location>
</feature>